<dbReference type="Proteomes" id="UP000199518">
    <property type="component" value="Unassembled WGS sequence"/>
</dbReference>
<evidence type="ECO:0008006" key="3">
    <source>
        <dbReference type="Google" id="ProtNLM"/>
    </source>
</evidence>
<evidence type="ECO:0000313" key="1">
    <source>
        <dbReference type="EMBL" id="SFI78353.1"/>
    </source>
</evidence>
<sequence>MPTQFEWLRRIKAVEREYAVVLAAVSHFREVIRHDPLLLPSELQMRDCTAASNGLEATYIVRMFAEFEAGLRQFWQSQRPTRPQMRDLLDRIAARQYVSFDSLSETHAVRELRNGFVHGSDSELEKLSLTQCRSSLCIFFGFLPLQW</sequence>
<proteinExistence type="predicted"/>
<accession>A0A1I3L0U3</accession>
<dbReference type="EMBL" id="FOQD01000012">
    <property type="protein sequence ID" value="SFI78353.1"/>
    <property type="molecule type" value="Genomic_DNA"/>
</dbReference>
<evidence type="ECO:0000313" key="2">
    <source>
        <dbReference type="Proteomes" id="UP000199518"/>
    </source>
</evidence>
<dbReference type="AlphaFoldDB" id="A0A1I3L0U3"/>
<keyword evidence="2" id="KW-1185">Reference proteome</keyword>
<protein>
    <recommendedName>
        <fullName evidence="3">RiboL-PSP-HEPN domain-containing protein</fullName>
    </recommendedName>
</protein>
<reference evidence="2" key="1">
    <citation type="submission" date="2016-10" db="EMBL/GenBank/DDBJ databases">
        <authorList>
            <person name="Varghese N."/>
            <person name="Submissions S."/>
        </authorList>
    </citation>
    <scope>NUCLEOTIDE SEQUENCE [LARGE SCALE GENOMIC DNA]</scope>
    <source>
        <strain evidence="2">DSM 26348</strain>
    </source>
</reference>
<gene>
    <name evidence="1" type="ORF">SAMN05421753_112104</name>
</gene>
<name>A0A1I3L0U3_9PLAN</name>
<dbReference type="STRING" id="1576369.SAMN05421753_112104"/>
<organism evidence="1 2">
    <name type="scientific">Planctomicrobium piriforme</name>
    <dbReference type="NCBI Taxonomy" id="1576369"/>
    <lineage>
        <taxon>Bacteria</taxon>
        <taxon>Pseudomonadati</taxon>
        <taxon>Planctomycetota</taxon>
        <taxon>Planctomycetia</taxon>
        <taxon>Planctomycetales</taxon>
        <taxon>Planctomycetaceae</taxon>
        <taxon>Planctomicrobium</taxon>
    </lineage>
</organism>